<dbReference type="SUPFAM" id="SSF54001">
    <property type="entry name" value="Cysteine proteinases"/>
    <property type="match status" value="1"/>
</dbReference>
<evidence type="ECO:0000259" key="5">
    <source>
        <dbReference type="PROSITE" id="PS50600"/>
    </source>
</evidence>
<dbReference type="GO" id="GO:0008234">
    <property type="term" value="F:cysteine-type peptidase activity"/>
    <property type="evidence" value="ECO:0007669"/>
    <property type="project" value="InterPro"/>
</dbReference>
<keyword evidence="3" id="KW-0378">Hydrolase</keyword>
<organism evidence="6 7">
    <name type="scientific">Apatococcus fuscideae</name>
    <dbReference type="NCBI Taxonomy" id="2026836"/>
    <lineage>
        <taxon>Eukaryota</taxon>
        <taxon>Viridiplantae</taxon>
        <taxon>Chlorophyta</taxon>
        <taxon>core chlorophytes</taxon>
        <taxon>Trebouxiophyceae</taxon>
        <taxon>Chlorellales</taxon>
        <taxon>Chlorellaceae</taxon>
        <taxon>Apatococcus</taxon>
    </lineage>
</organism>
<dbReference type="AlphaFoldDB" id="A0AAW1SZ67"/>
<sequence length="1224" mass="134951">MIHLCLCTGLGSQARSSPKQPSPGRIQRNLAAQDAARANHARKTAEREAVGRRVGIAQQYILPAACWGGIPDELRHAPLSAAELFRLNAYASARDGGESLPSGSCVGRFELLRMATPERWVGSREIDQAFQELNQRQALLEATLAHHRLQLPCRSRCVDSVFLPNLRGERLVPCSSSSHSQAPMDEDVEYQGEAICQETILEPGYRYSNVEASLRHFQQRWGLCVFQLDRLLFPYNIASIHWVLVMIDLRNRILYVIDPLDVFQVQHAAVYEDIKRFCEDHADFCIQSGHDHCSPSPRPAWKRGVIRPPEQRVTSGDCGPFAVWFASISLSTTVQPGRIANQSSVVRPSRPTLHRRLSIPGVKRRPATAASQAGQQALQPTPNELAAGVAARVLPQTGEESDLHSGLLRPRPASHDQERLALVSRPPLLSQQLTNAAPPAVMAITIETPVESIAWPVMAQFAEEAGKLYVKQAKSSAETSRLEEISQLWAEIVGLDLAECRAQARVAGSVDLAATIHNMLQGLVYAKSKNTMHQYWPKITQVVGWLRARIAEDAGPESDTRQTSMQMLLDARIYLEFLEAEEARRSDTHEGVLVSGGDEPDPDEFGLDASPPAEANSGVEAAEYRISSMGVETAKQYNASANLLQGWQQGLMFGGRTIPAITTDPNVMLDLKIRKRAENARRAVMLEDAASGAPLITSQKQRHKLVQTCLDVESESDFMARSRTLAQYFLAKATGARPDEIRVKLECQALALVYQPMEDVVASIQPMHVRVFSKRFGKTSGGDKAEYQACAAHKDPLQDAQGLLALYDVAKSVLWGLPMCDVRAGKEAWYKDLIWLTNPSAPTKPMRTTGAEILKDAMLESGIHSGSLITHFTRHEFSLECRAMNTCIEEIRVAGGWHAGSDTKVYAQIPISNALAQRGSFRSQDTYLVTHLILDPTQMPEFKEMAMSIFSDAEAILEEVEALNVTRQQTRKCTDLDLAAEHYLTLKIKNRAHFWQVVPFLWELCPKCCLWRTPWLRVWRPSFERWCQVQLTFCRGIEQAIHQAATGLGAQVGSCPRVALGNFLIQNWATILQSVENFLPRVDAACDEPNLLARLLQNPLQETAILLHSCGLELRPAEGRRTNQSALPGSLPGTSGALTSMQGSGAAAGRHGQHVQVASLLSLPMMSIGRGDAPNQSSVANAQFDSQILALQQQVQALSTQQSAIMTAGQANSPNCQDIPRLPI</sequence>
<dbReference type="GO" id="GO:0003677">
    <property type="term" value="F:DNA binding"/>
    <property type="evidence" value="ECO:0007669"/>
    <property type="project" value="InterPro"/>
</dbReference>
<dbReference type="InterPro" id="IPR003653">
    <property type="entry name" value="Peptidase_C48_C"/>
</dbReference>
<dbReference type="Gene3D" id="1.10.443.20">
    <property type="entry name" value="Centromere DNA-binding protein complex CBF3 subunit, domain 2"/>
    <property type="match status" value="1"/>
</dbReference>
<proteinExistence type="inferred from homology"/>
<gene>
    <name evidence="6" type="ORF">WJX84_005755</name>
</gene>
<dbReference type="GO" id="GO:0006508">
    <property type="term" value="P:proteolysis"/>
    <property type="evidence" value="ECO:0007669"/>
    <property type="project" value="UniProtKB-KW"/>
</dbReference>
<feature type="region of interest" description="Disordered" evidence="4">
    <location>
        <begin position="1122"/>
        <end position="1149"/>
    </location>
</feature>
<accession>A0AAW1SZ67</accession>
<dbReference type="EMBL" id="JALJOV010000670">
    <property type="protein sequence ID" value="KAK9861996.1"/>
    <property type="molecule type" value="Genomic_DNA"/>
</dbReference>
<protein>
    <recommendedName>
        <fullName evidence="5">Ubiquitin-like protease family profile domain-containing protein</fullName>
    </recommendedName>
</protein>
<dbReference type="InterPro" id="IPR038765">
    <property type="entry name" value="Papain-like_cys_pep_sf"/>
</dbReference>
<keyword evidence="2" id="KW-0645">Protease</keyword>
<dbReference type="Pfam" id="PF02902">
    <property type="entry name" value="Peptidase_C48"/>
    <property type="match status" value="1"/>
</dbReference>
<evidence type="ECO:0000256" key="4">
    <source>
        <dbReference type="SAM" id="MobiDB-lite"/>
    </source>
</evidence>
<evidence type="ECO:0000256" key="2">
    <source>
        <dbReference type="ARBA" id="ARBA00022670"/>
    </source>
</evidence>
<dbReference type="PROSITE" id="PS50600">
    <property type="entry name" value="ULP_PROTEASE"/>
    <property type="match status" value="1"/>
</dbReference>
<reference evidence="6 7" key="1">
    <citation type="journal article" date="2024" name="Nat. Commun.">
        <title>Phylogenomics reveals the evolutionary origins of lichenization in chlorophyte algae.</title>
        <authorList>
            <person name="Puginier C."/>
            <person name="Libourel C."/>
            <person name="Otte J."/>
            <person name="Skaloud P."/>
            <person name="Haon M."/>
            <person name="Grisel S."/>
            <person name="Petersen M."/>
            <person name="Berrin J.G."/>
            <person name="Delaux P.M."/>
            <person name="Dal Grande F."/>
            <person name="Keller J."/>
        </authorList>
    </citation>
    <scope>NUCLEOTIDE SEQUENCE [LARGE SCALE GENOMIC DNA]</scope>
    <source>
        <strain evidence="6 7">SAG 2523</strain>
    </source>
</reference>
<feature type="compositionally biased region" description="Polar residues" evidence="4">
    <location>
        <begin position="1122"/>
        <end position="1143"/>
    </location>
</feature>
<evidence type="ECO:0000256" key="1">
    <source>
        <dbReference type="ARBA" id="ARBA00005234"/>
    </source>
</evidence>
<evidence type="ECO:0000313" key="7">
    <source>
        <dbReference type="Proteomes" id="UP001485043"/>
    </source>
</evidence>
<keyword evidence="7" id="KW-1185">Reference proteome</keyword>
<dbReference type="Proteomes" id="UP001485043">
    <property type="component" value="Unassembled WGS sequence"/>
</dbReference>
<dbReference type="Gene3D" id="3.40.395.10">
    <property type="entry name" value="Adenoviral Proteinase, Chain A"/>
    <property type="match status" value="1"/>
</dbReference>
<comment type="caution">
    <text evidence="6">The sequence shown here is derived from an EMBL/GenBank/DDBJ whole genome shotgun (WGS) entry which is preliminary data.</text>
</comment>
<evidence type="ECO:0000256" key="3">
    <source>
        <dbReference type="ARBA" id="ARBA00022801"/>
    </source>
</evidence>
<evidence type="ECO:0000313" key="6">
    <source>
        <dbReference type="EMBL" id="KAK9861996.1"/>
    </source>
</evidence>
<dbReference type="InterPro" id="IPR038279">
    <property type="entry name" value="Ndc10_dom2_sf"/>
</dbReference>
<feature type="domain" description="Ubiquitin-like protease family profile" evidence="5">
    <location>
        <begin position="104"/>
        <end position="329"/>
    </location>
</feature>
<name>A0AAW1SZ67_9CHLO</name>
<comment type="similarity">
    <text evidence="1">Belongs to the peptidase C48 family.</text>
</comment>